<reference evidence="3 4" key="1">
    <citation type="submission" date="2017-02" db="EMBL/GenBank/DDBJ databases">
        <authorList>
            <person name="Peterson S.W."/>
        </authorList>
    </citation>
    <scope>NUCLEOTIDE SEQUENCE [LARGE SCALE GENOMIC DNA]</scope>
    <source>
        <strain evidence="3 4">DSM 21481</strain>
    </source>
</reference>
<evidence type="ECO:0000259" key="2">
    <source>
        <dbReference type="Pfam" id="PF01261"/>
    </source>
</evidence>
<dbReference type="GO" id="GO:0016853">
    <property type="term" value="F:isomerase activity"/>
    <property type="evidence" value="ECO:0007669"/>
    <property type="project" value="UniProtKB-KW"/>
</dbReference>
<dbReference type="Proteomes" id="UP000189777">
    <property type="component" value="Unassembled WGS sequence"/>
</dbReference>
<evidence type="ECO:0000313" key="4">
    <source>
        <dbReference type="Proteomes" id="UP000189777"/>
    </source>
</evidence>
<accession>A0A1T5J2Y5</accession>
<gene>
    <name evidence="3" type="ORF">SAMN04324258_0979</name>
</gene>
<protein>
    <submittedName>
        <fullName evidence="3">Sugar phosphate isomerase/epimerase</fullName>
    </submittedName>
</protein>
<dbReference type="InterPro" id="IPR050312">
    <property type="entry name" value="IolE/XylAMocC-like"/>
</dbReference>
<keyword evidence="4" id="KW-1185">Reference proteome</keyword>
<dbReference type="STRING" id="526729.SAMN04324258_0979"/>
<dbReference type="InterPro" id="IPR013022">
    <property type="entry name" value="Xyl_isomerase-like_TIM-brl"/>
</dbReference>
<keyword evidence="1" id="KW-0119">Carbohydrate metabolism</keyword>
<evidence type="ECO:0000256" key="1">
    <source>
        <dbReference type="ARBA" id="ARBA00023277"/>
    </source>
</evidence>
<name>A0A1T5J2Y5_9MICO</name>
<proteinExistence type="predicted"/>
<dbReference type="Gene3D" id="3.20.20.150">
    <property type="entry name" value="Divalent-metal-dependent TIM barrel enzymes"/>
    <property type="match status" value="1"/>
</dbReference>
<dbReference type="EMBL" id="FUZQ01000002">
    <property type="protein sequence ID" value="SKC45734.1"/>
    <property type="molecule type" value="Genomic_DNA"/>
</dbReference>
<dbReference type="OrthoDB" id="3325478at2"/>
<dbReference type="SUPFAM" id="SSF51658">
    <property type="entry name" value="Xylose isomerase-like"/>
    <property type="match status" value="1"/>
</dbReference>
<dbReference type="AlphaFoldDB" id="A0A1T5J2Y5"/>
<organism evidence="3 4">
    <name type="scientific">Krasilnikoviella flava</name>
    <dbReference type="NCBI Taxonomy" id="526729"/>
    <lineage>
        <taxon>Bacteria</taxon>
        <taxon>Bacillati</taxon>
        <taxon>Actinomycetota</taxon>
        <taxon>Actinomycetes</taxon>
        <taxon>Micrococcales</taxon>
        <taxon>Promicromonosporaceae</taxon>
        <taxon>Krasilnikoviella</taxon>
    </lineage>
</organism>
<sequence>MRTADTWPIAANMLSFGSTAADGTPNLEAPAAAWRSQLQQVADLGFTDVDPTDAWLSIGEMSDVRFDELLVVLKEVGLSVPSVSTTRRSVVDAARGEDYLRFGHTIIDRAPALGAEVVNFGFMQALAPAQERALWFWLAEGHRDDLEDTENRDLAVRRIRELADHAAQVGVQVSLEMYEDTYIGTPDLAVRFLQDVDRDNVGLNPDLGNLVRLHREIEDIPTMFAKVLPHTNFWHIKNYTRDVDLATGAYATHPTPLVQGVVNYRVMIRQALEHGFDGVFVCEHYGSDSLGVAALNRDYIRGVLRSAGR</sequence>
<dbReference type="InterPro" id="IPR036237">
    <property type="entry name" value="Xyl_isomerase-like_sf"/>
</dbReference>
<keyword evidence="3" id="KW-0413">Isomerase</keyword>
<dbReference type="Pfam" id="PF01261">
    <property type="entry name" value="AP_endonuc_2"/>
    <property type="match status" value="1"/>
</dbReference>
<dbReference type="RefSeq" id="WP_079571963.1">
    <property type="nucleotide sequence ID" value="NZ_FUZQ01000002.1"/>
</dbReference>
<dbReference type="PANTHER" id="PTHR12110:SF41">
    <property type="entry name" value="INOSOSE DEHYDRATASE"/>
    <property type="match status" value="1"/>
</dbReference>
<dbReference type="PANTHER" id="PTHR12110">
    <property type="entry name" value="HYDROXYPYRUVATE ISOMERASE"/>
    <property type="match status" value="1"/>
</dbReference>
<feature type="domain" description="Xylose isomerase-like TIM barrel" evidence="2">
    <location>
        <begin position="38"/>
        <end position="287"/>
    </location>
</feature>
<evidence type="ECO:0000313" key="3">
    <source>
        <dbReference type="EMBL" id="SKC45734.1"/>
    </source>
</evidence>